<dbReference type="PANTHER" id="PTHR30041">
    <property type="entry name" value="ARSENATE REDUCTASE"/>
    <property type="match status" value="1"/>
</dbReference>
<dbReference type="PROSITE" id="PS51353">
    <property type="entry name" value="ARSC"/>
    <property type="match status" value="1"/>
</dbReference>
<organism evidence="2 3">
    <name type="scientific">Anaerotignum neopropionicum</name>
    <dbReference type="NCBI Taxonomy" id="36847"/>
    <lineage>
        <taxon>Bacteria</taxon>
        <taxon>Bacillati</taxon>
        <taxon>Bacillota</taxon>
        <taxon>Clostridia</taxon>
        <taxon>Lachnospirales</taxon>
        <taxon>Anaerotignaceae</taxon>
        <taxon>Anaerotignum</taxon>
    </lineage>
</organism>
<dbReference type="InterPro" id="IPR006660">
    <property type="entry name" value="Arsenate_reductase-like"/>
</dbReference>
<evidence type="ECO:0000256" key="1">
    <source>
        <dbReference type="PROSITE-ProRule" id="PRU01282"/>
    </source>
</evidence>
<dbReference type="Pfam" id="PF03960">
    <property type="entry name" value="ArsC"/>
    <property type="match status" value="1"/>
</dbReference>
<comment type="caution">
    <text evidence="2">The sequence shown here is derived from an EMBL/GenBank/DDBJ whole genome shotgun (WGS) entry which is preliminary data.</text>
</comment>
<proteinExistence type="inferred from homology"/>
<comment type="similarity">
    <text evidence="1">Belongs to the ArsC family.</text>
</comment>
<dbReference type="OrthoDB" id="9803749at2"/>
<evidence type="ECO:0000313" key="2">
    <source>
        <dbReference type="EMBL" id="KXL52581.1"/>
    </source>
</evidence>
<dbReference type="SUPFAM" id="SSF52833">
    <property type="entry name" value="Thioredoxin-like"/>
    <property type="match status" value="1"/>
</dbReference>
<dbReference type="Proteomes" id="UP000070539">
    <property type="component" value="Unassembled WGS sequence"/>
</dbReference>
<sequence>MNIQIYGSKKNFDTKKAERYFKERKISYQYIDIHEYGISKSIFEAAKRCLPVETMIDRKAKAYQALYMDYIDESKREDTLFENPSLFMTPIVRNGKAFTLGYCPDIWQEWN</sequence>
<dbReference type="Gene3D" id="3.40.30.10">
    <property type="entry name" value="Glutaredoxin"/>
    <property type="match status" value="1"/>
</dbReference>
<dbReference type="STRING" id="36847.CLNEO_19900"/>
<accession>A0A136WDP7</accession>
<gene>
    <name evidence="2" type="ORF">CLNEO_19900</name>
</gene>
<reference evidence="2 3" key="1">
    <citation type="submission" date="2016-01" db="EMBL/GenBank/DDBJ databases">
        <title>Genome sequence of Clostridium neopropionicum X4, DSM-3847.</title>
        <authorList>
            <person name="Poehlein A."/>
            <person name="Beck M.H."/>
            <person name="Bengelsdorf F.R."/>
            <person name="Daniel R."/>
            <person name="Duerre P."/>
        </authorList>
    </citation>
    <scope>NUCLEOTIDE SEQUENCE [LARGE SCALE GENOMIC DNA]</scope>
    <source>
        <strain evidence="2 3">DSM-3847</strain>
    </source>
</reference>
<dbReference type="AlphaFoldDB" id="A0A136WDP7"/>
<evidence type="ECO:0000313" key="3">
    <source>
        <dbReference type="Proteomes" id="UP000070539"/>
    </source>
</evidence>
<keyword evidence="3" id="KW-1185">Reference proteome</keyword>
<dbReference type="PANTHER" id="PTHR30041:SF8">
    <property type="entry name" value="PROTEIN YFFB"/>
    <property type="match status" value="1"/>
</dbReference>
<dbReference type="EMBL" id="LRVM01000006">
    <property type="protein sequence ID" value="KXL52581.1"/>
    <property type="molecule type" value="Genomic_DNA"/>
</dbReference>
<protein>
    <submittedName>
        <fullName evidence="2">Putative reductase</fullName>
    </submittedName>
</protein>
<name>A0A136WDP7_9FIRM</name>
<dbReference type="InterPro" id="IPR036249">
    <property type="entry name" value="Thioredoxin-like_sf"/>
</dbReference>